<evidence type="ECO:0000313" key="2">
    <source>
        <dbReference type="Proteomes" id="UP000008854"/>
    </source>
</evidence>
<sequence>MLATTQPGINSSYIGPSDILSIECISTVSPDMVLSGSDSTSTVVSDVGCSENTSSIGNSILTDNFLETVISPIKQERFGASSKINSPLSIQKSLENIKVQSHLKPSSYMNITIQKNNSLPPSPKLLQKPTVKQGANSSPRSPTMTGPNFRQTSNLTNTKTKYASSNSANASPNLVRKPLSYLSKSSDIKK</sequence>
<protein>
    <submittedName>
        <fullName evidence="3">Uncharacterized protein</fullName>
    </submittedName>
</protein>
<name>A0AA82N886_SCHMA</name>
<feature type="compositionally biased region" description="Polar residues" evidence="1">
    <location>
        <begin position="133"/>
        <end position="162"/>
    </location>
</feature>
<accession>A0AA82N886</accession>
<dbReference type="AlphaFoldDB" id="A0AA82N886"/>
<dbReference type="Proteomes" id="UP000008854">
    <property type="component" value="Unassembled WGS sequence"/>
</dbReference>
<reference evidence="2" key="1">
    <citation type="journal article" date="2012" name="PLoS Negl. Trop. Dis.">
        <title>A systematically improved high quality genome and transcriptome of the human blood fluke Schistosoma mansoni.</title>
        <authorList>
            <person name="Protasio A.V."/>
            <person name="Tsai I.J."/>
            <person name="Babbage A."/>
            <person name="Nichol S."/>
            <person name="Hunt M."/>
            <person name="Aslett M.A."/>
            <person name="De Silva N."/>
            <person name="Velarde G.S."/>
            <person name="Anderson T.J."/>
            <person name="Clark R.C."/>
            <person name="Davidson C."/>
            <person name="Dillon G.P."/>
            <person name="Holroyd N.E."/>
            <person name="LoVerde P.T."/>
            <person name="Lloyd C."/>
            <person name="McQuillan J."/>
            <person name="Oliveira G."/>
            <person name="Otto T.D."/>
            <person name="Parker-Manuel S.J."/>
            <person name="Quail M.A."/>
            <person name="Wilson R.A."/>
            <person name="Zerlotini A."/>
            <person name="Dunne D.W."/>
            <person name="Berriman M."/>
        </authorList>
    </citation>
    <scope>NUCLEOTIDE SEQUENCE [LARGE SCALE GENOMIC DNA]</scope>
    <source>
        <strain evidence="2">Puerto Rican</strain>
    </source>
</reference>
<organism evidence="2 3">
    <name type="scientific">Schistosoma mansoni</name>
    <name type="common">Blood fluke</name>
    <dbReference type="NCBI Taxonomy" id="6183"/>
    <lineage>
        <taxon>Eukaryota</taxon>
        <taxon>Metazoa</taxon>
        <taxon>Spiralia</taxon>
        <taxon>Lophotrochozoa</taxon>
        <taxon>Platyhelminthes</taxon>
        <taxon>Trematoda</taxon>
        <taxon>Digenea</taxon>
        <taxon>Strigeidida</taxon>
        <taxon>Schistosomatoidea</taxon>
        <taxon>Schistosomatidae</taxon>
        <taxon>Schistosoma</taxon>
    </lineage>
</organism>
<keyword evidence="2" id="KW-1185">Reference proteome</keyword>
<reference evidence="3" key="2">
    <citation type="submission" date="2023-11" db="UniProtKB">
        <authorList>
            <consortium name="WormBaseParasite"/>
        </authorList>
    </citation>
    <scope>IDENTIFICATION</scope>
    <source>
        <strain evidence="3">Puerto Rican</strain>
    </source>
</reference>
<evidence type="ECO:0000256" key="1">
    <source>
        <dbReference type="SAM" id="MobiDB-lite"/>
    </source>
</evidence>
<evidence type="ECO:0000313" key="3">
    <source>
        <dbReference type="WBParaSite" id="Smp_350490.1"/>
    </source>
</evidence>
<proteinExistence type="predicted"/>
<dbReference type="WBParaSite" id="Smp_350490.1">
    <property type="protein sequence ID" value="Smp_350490.1"/>
    <property type="gene ID" value="Smp_350490"/>
</dbReference>
<feature type="compositionally biased region" description="Low complexity" evidence="1">
    <location>
        <begin position="163"/>
        <end position="173"/>
    </location>
</feature>
<feature type="region of interest" description="Disordered" evidence="1">
    <location>
        <begin position="113"/>
        <end position="190"/>
    </location>
</feature>